<dbReference type="GO" id="GO:0016491">
    <property type="term" value="F:oxidoreductase activity"/>
    <property type="evidence" value="ECO:0007669"/>
    <property type="project" value="InterPro"/>
</dbReference>
<evidence type="ECO:0000313" key="3">
    <source>
        <dbReference type="EMBL" id="SFV34704.1"/>
    </source>
</evidence>
<proteinExistence type="predicted"/>
<dbReference type="InterPro" id="IPR000866">
    <property type="entry name" value="AhpC/TSA"/>
</dbReference>
<feature type="signal peptide" evidence="1">
    <location>
        <begin position="1"/>
        <end position="20"/>
    </location>
</feature>
<reference evidence="3 4" key="1">
    <citation type="submission" date="2016-10" db="EMBL/GenBank/DDBJ databases">
        <authorList>
            <person name="de Groot N.N."/>
        </authorList>
    </citation>
    <scope>NUCLEOTIDE SEQUENCE [LARGE SCALE GENOMIC DNA]</scope>
    <source>
        <strain evidence="3 4">IPL20</strain>
    </source>
</reference>
<dbReference type="OrthoDB" id="9799347at2"/>
<dbReference type="Pfam" id="PF00578">
    <property type="entry name" value="AhpC-TSA"/>
    <property type="match status" value="1"/>
</dbReference>
<gene>
    <name evidence="3" type="ORF">SAMN05216456_1969</name>
</gene>
<accession>A0A1I7NJ89</accession>
<organism evidence="3 4">
    <name type="scientific">Devosia crocina</name>
    <dbReference type="NCBI Taxonomy" id="429728"/>
    <lineage>
        <taxon>Bacteria</taxon>
        <taxon>Pseudomonadati</taxon>
        <taxon>Pseudomonadota</taxon>
        <taxon>Alphaproteobacteria</taxon>
        <taxon>Hyphomicrobiales</taxon>
        <taxon>Devosiaceae</taxon>
        <taxon>Devosia</taxon>
    </lineage>
</organism>
<dbReference type="RefSeq" id="WP_092424078.1">
    <property type="nucleotide sequence ID" value="NZ_FPCK01000002.1"/>
</dbReference>
<feature type="chain" id="PRO_5011648323" evidence="1">
    <location>
        <begin position="21"/>
        <end position="162"/>
    </location>
</feature>
<feature type="domain" description="Thioredoxin" evidence="2">
    <location>
        <begin position="14"/>
        <end position="162"/>
    </location>
</feature>
<dbReference type="EMBL" id="FPCK01000002">
    <property type="protein sequence ID" value="SFV34704.1"/>
    <property type="molecule type" value="Genomic_DNA"/>
</dbReference>
<dbReference type="InterPro" id="IPR050553">
    <property type="entry name" value="Thioredoxin_ResA/DsbE_sf"/>
</dbReference>
<evidence type="ECO:0000259" key="2">
    <source>
        <dbReference type="PROSITE" id="PS51352"/>
    </source>
</evidence>
<protein>
    <submittedName>
        <fullName evidence="3">Thiol-disulfide isomerase or thioredoxin</fullName>
    </submittedName>
</protein>
<keyword evidence="1" id="KW-0732">Signal</keyword>
<dbReference type="SUPFAM" id="SSF52833">
    <property type="entry name" value="Thioredoxin-like"/>
    <property type="match status" value="1"/>
</dbReference>
<dbReference type="InterPro" id="IPR036249">
    <property type="entry name" value="Thioredoxin-like_sf"/>
</dbReference>
<dbReference type="CDD" id="cd02966">
    <property type="entry name" value="TlpA_like_family"/>
    <property type="match status" value="1"/>
</dbReference>
<dbReference type="PANTHER" id="PTHR42852:SF13">
    <property type="entry name" value="PROTEIN DIPZ"/>
    <property type="match status" value="1"/>
</dbReference>
<name>A0A1I7NJ89_9HYPH</name>
<evidence type="ECO:0000313" key="4">
    <source>
        <dbReference type="Proteomes" id="UP000199074"/>
    </source>
</evidence>
<dbReference type="Gene3D" id="3.40.30.10">
    <property type="entry name" value="Glutaredoxin"/>
    <property type="match status" value="1"/>
</dbReference>
<dbReference type="InterPro" id="IPR013766">
    <property type="entry name" value="Thioredoxin_domain"/>
</dbReference>
<dbReference type="Proteomes" id="UP000199074">
    <property type="component" value="Unassembled WGS sequence"/>
</dbReference>
<dbReference type="STRING" id="429728.SAMN05216456_1969"/>
<dbReference type="PROSITE" id="PS51352">
    <property type="entry name" value="THIOREDOXIN_2"/>
    <property type="match status" value="1"/>
</dbReference>
<dbReference type="AlphaFoldDB" id="A0A1I7NJ89"/>
<dbReference type="GO" id="GO:0016853">
    <property type="term" value="F:isomerase activity"/>
    <property type="evidence" value="ECO:0007669"/>
    <property type="project" value="UniProtKB-KW"/>
</dbReference>
<evidence type="ECO:0000256" key="1">
    <source>
        <dbReference type="SAM" id="SignalP"/>
    </source>
</evidence>
<keyword evidence="4" id="KW-1185">Reference proteome</keyword>
<keyword evidence="3" id="KW-0413">Isomerase</keyword>
<dbReference type="GO" id="GO:0016209">
    <property type="term" value="F:antioxidant activity"/>
    <property type="evidence" value="ECO:0007669"/>
    <property type="project" value="InterPro"/>
</dbReference>
<dbReference type="PANTHER" id="PTHR42852">
    <property type="entry name" value="THIOL:DISULFIDE INTERCHANGE PROTEIN DSBE"/>
    <property type="match status" value="1"/>
</dbReference>
<sequence>MLRYSTLAFALLTLPIGASAQPTQVDLSTVRVENDRSETTRLDRLIGAKTILHLWATWCRPCREELPELEAFADAYGLEEQLVLVSIDTMSMINIDAFLDDLDVDLPTYRQVKGNVGTALTILGYPSTLVVDVNGAVLFRKQGAVDWGDPDQAAHLLELLSP</sequence>